<sequence>MHQQYPRRPSGSSTTDVRRAVMATDASAKHRRPAMARRQTPASAQKLGRSQRERERECDGLDSWHDDERESFPQFCMTCEKQFMPHDDKFLYCSETCRRIDQSSTPRNAASTQLRTSISGGYALHQAAFLPEPRDIVPQATPSRPTSMHLSNSPPASPGSHYHHGHYSSAISALRSLNLGPSSPPSPTGSGIWPFCRSLAATSPGNSFSRPYLSSSSSSTAALDQHNKRHSSIYSYNNYTYSHDPGYAVLDRPLPSRHPSAYSRPKSIELVTPVIGR</sequence>
<evidence type="ECO:0000256" key="1">
    <source>
        <dbReference type="SAM" id="MobiDB-lite"/>
    </source>
</evidence>
<organism evidence="2 3">
    <name type="scientific">Ophiocordyceps australis</name>
    <dbReference type="NCBI Taxonomy" id="1399860"/>
    <lineage>
        <taxon>Eukaryota</taxon>
        <taxon>Fungi</taxon>
        <taxon>Dikarya</taxon>
        <taxon>Ascomycota</taxon>
        <taxon>Pezizomycotina</taxon>
        <taxon>Sordariomycetes</taxon>
        <taxon>Hypocreomycetidae</taxon>
        <taxon>Hypocreales</taxon>
        <taxon>Ophiocordycipitaceae</taxon>
        <taxon>Ophiocordyceps</taxon>
    </lineage>
</organism>
<evidence type="ECO:0000313" key="3">
    <source>
        <dbReference type="Proteomes" id="UP000226192"/>
    </source>
</evidence>
<dbReference type="Proteomes" id="UP000226192">
    <property type="component" value="Unassembled WGS sequence"/>
</dbReference>
<dbReference type="InterPro" id="IPR024368">
    <property type="entry name" value="Ecl1/2/3"/>
</dbReference>
<dbReference type="AlphaFoldDB" id="A0A2C5YB30"/>
<dbReference type="OrthoDB" id="3599883at2759"/>
<dbReference type="STRING" id="1399860.A0A2C5YB30"/>
<dbReference type="Pfam" id="PF12855">
    <property type="entry name" value="Ecl1"/>
    <property type="match status" value="1"/>
</dbReference>
<dbReference type="EMBL" id="NJET01000027">
    <property type="protein sequence ID" value="PHH64670.1"/>
    <property type="molecule type" value="Genomic_DNA"/>
</dbReference>
<evidence type="ECO:0008006" key="4">
    <source>
        <dbReference type="Google" id="ProtNLM"/>
    </source>
</evidence>
<protein>
    <recommendedName>
        <fullName evidence="4">Life-span regulatory factor domain-containing protein</fullName>
    </recommendedName>
</protein>
<feature type="compositionally biased region" description="Basic and acidic residues" evidence="1">
    <location>
        <begin position="50"/>
        <end position="60"/>
    </location>
</feature>
<accession>A0A2C5YB30</accession>
<comment type="caution">
    <text evidence="2">The sequence shown here is derived from an EMBL/GenBank/DDBJ whole genome shotgun (WGS) entry which is preliminary data.</text>
</comment>
<name>A0A2C5YB30_9HYPO</name>
<feature type="region of interest" description="Disordered" evidence="1">
    <location>
        <begin position="138"/>
        <end position="165"/>
    </location>
</feature>
<proteinExistence type="predicted"/>
<reference evidence="2 3" key="1">
    <citation type="submission" date="2017-06" db="EMBL/GenBank/DDBJ databases">
        <title>Ant-infecting Ophiocordyceps genomes reveal a high diversity of potential behavioral manipulation genes and a possible major role for enterotoxins.</title>
        <authorList>
            <person name="De Bekker C."/>
            <person name="Evans H.C."/>
            <person name="Brachmann A."/>
            <person name="Hughes D.P."/>
        </authorList>
    </citation>
    <scope>NUCLEOTIDE SEQUENCE [LARGE SCALE GENOMIC DNA]</scope>
    <source>
        <strain evidence="2 3">Map64</strain>
    </source>
</reference>
<feature type="compositionally biased region" description="Polar residues" evidence="1">
    <location>
        <begin position="140"/>
        <end position="152"/>
    </location>
</feature>
<gene>
    <name evidence="2" type="ORF">CDD81_4111</name>
</gene>
<feature type="region of interest" description="Disordered" evidence="1">
    <location>
        <begin position="1"/>
        <end position="60"/>
    </location>
</feature>
<evidence type="ECO:0000313" key="2">
    <source>
        <dbReference type="EMBL" id="PHH64670.1"/>
    </source>
</evidence>
<keyword evidence="3" id="KW-1185">Reference proteome</keyword>